<reference evidence="10 11" key="1">
    <citation type="submission" date="2019-05" db="EMBL/GenBank/DDBJ databases">
        <title>Georgenia *** sp. nov., and Georgenia *** sp. nov., isolated from the intestinal contents of plateau pika (Ochotona curzoniae) in the Qinghai-Tibet plateau of China.</title>
        <authorList>
            <person name="Tian Z."/>
        </authorList>
    </citation>
    <scope>NUCLEOTIDE SEQUENCE [LARGE SCALE GENOMIC DNA]</scope>
    <source>
        <strain evidence="10 11">Z294</strain>
    </source>
</reference>
<organism evidence="10 11">
    <name type="scientific">Georgenia wutianyii</name>
    <dbReference type="NCBI Taxonomy" id="2585135"/>
    <lineage>
        <taxon>Bacteria</taxon>
        <taxon>Bacillati</taxon>
        <taxon>Actinomycetota</taxon>
        <taxon>Actinomycetes</taxon>
        <taxon>Micrococcales</taxon>
        <taxon>Bogoriellaceae</taxon>
        <taxon>Georgenia</taxon>
    </lineage>
</organism>
<gene>
    <name evidence="10" type="ORF">FE251_06310</name>
</gene>
<evidence type="ECO:0000256" key="3">
    <source>
        <dbReference type="ARBA" id="ARBA00022597"/>
    </source>
</evidence>
<keyword evidence="7" id="KW-1278">Translocase</keyword>
<dbReference type="PROSITE" id="PS50893">
    <property type="entry name" value="ABC_TRANSPORTER_2"/>
    <property type="match status" value="2"/>
</dbReference>
<keyword evidence="8" id="KW-0472">Membrane</keyword>
<dbReference type="InterPro" id="IPR027417">
    <property type="entry name" value="P-loop_NTPase"/>
</dbReference>
<dbReference type="GO" id="GO:0005524">
    <property type="term" value="F:ATP binding"/>
    <property type="evidence" value="ECO:0007669"/>
    <property type="project" value="UniProtKB-KW"/>
</dbReference>
<keyword evidence="4" id="KW-0677">Repeat</keyword>
<dbReference type="PANTHER" id="PTHR43790">
    <property type="entry name" value="CARBOHYDRATE TRANSPORT ATP-BINDING PROTEIN MG119-RELATED"/>
    <property type="match status" value="1"/>
</dbReference>
<evidence type="ECO:0000256" key="1">
    <source>
        <dbReference type="ARBA" id="ARBA00022448"/>
    </source>
</evidence>
<dbReference type="PROSITE" id="PS00211">
    <property type="entry name" value="ABC_TRANSPORTER_1"/>
    <property type="match status" value="1"/>
</dbReference>
<dbReference type="EMBL" id="CP040899">
    <property type="protein sequence ID" value="QDB79026.1"/>
    <property type="molecule type" value="Genomic_DNA"/>
</dbReference>
<evidence type="ECO:0000256" key="6">
    <source>
        <dbReference type="ARBA" id="ARBA00022840"/>
    </source>
</evidence>
<evidence type="ECO:0000313" key="10">
    <source>
        <dbReference type="EMBL" id="QDB79026.1"/>
    </source>
</evidence>
<feature type="domain" description="ABC transporter" evidence="9">
    <location>
        <begin position="251"/>
        <end position="490"/>
    </location>
</feature>
<evidence type="ECO:0000313" key="11">
    <source>
        <dbReference type="Proteomes" id="UP000313948"/>
    </source>
</evidence>
<dbReference type="Gene3D" id="3.40.50.300">
    <property type="entry name" value="P-loop containing nucleotide triphosphate hydrolases"/>
    <property type="match status" value="2"/>
</dbReference>
<evidence type="ECO:0000256" key="2">
    <source>
        <dbReference type="ARBA" id="ARBA00022475"/>
    </source>
</evidence>
<keyword evidence="2" id="KW-1003">Cell membrane</keyword>
<keyword evidence="6 10" id="KW-0067">ATP-binding</keyword>
<dbReference type="InterPro" id="IPR003593">
    <property type="entry name" value="AAA+_ATPase"/>
</dbReference>
<feature type="domain" description="ABC transporter" evidence="9">
    <location>
        <begin position="7"/>
        <end position="232"/>
    </location>
</feature>
<accession>A0ABX5VML0</accession>
<dbReference type="CDD" id="cd03216">
    <property type="entry name" value="ABC_Carb_Monos_I"/>
    <property type="match status" value="1"/>
</dbReference>
<evidence type="ECO:0000256" key="4">
    <source>
        <dbReference type="ARBA" id="ARBA00022737"/>
    </source>
</evidence>
<name>A0ABX5VML0_9MICO</name>
<keyword evidence="1" id="KW-0813">Transport</keyword>
<sequence length="496" mass="53506">MSSETLLAARGVAKSYGSVLALRSADVTVGHGETHALLGANGAGKSTFVKALTGVITRDAGTVTLDGAPVTLRSPADGYARGIAAVFQDPALIPDLTVRDNLRLTATDASTVEQHLAGLDIRGLDLDERVRDIPLPFLRMIDLARALAHRPRLLILDEITAALPADLSEKVFAVMARQRQEGGSVLFISHRLEEVVEHCDMCTVFRDGGDVARFAPKEGREQRIVASMLGDRLVEEAAEGRRTRTAGRPEVAPRLVVEDLGAGDMLHDVSLDVRPGEVLGLVALEGQGQDTLFDVLAGDQRPRTGEIRVDGEVLTARHPAAAIRKGVVLVPADRSWALLPKRSIRENIALPSRARVSRWGPISRRREDRAVDRAVARLSIDTRAASQARRLSGGNQQKLTIGRWLAEGFGTLLLFDPTRGIDIGTKRQIYDLVREVADSGAAVLMYTSELREIGLVCDRVLVLYRGTVVAELPADAGEEALLHAAHGLHEAEVTTS</sequence>
<keyword evidence="5" id="KW-0547">Nucleotide-binding</keyword>
<dbReference type="SMART" id="SM00382">
    <property type="entry name" value="AAA"/>
    <property type="match status" value="1"/>
</dbReference>
<dbReference type="Pfam" id="PF00005">
    <property type="entry name" value="ABC_tran"/>
    <property type="match status" value="2"/>
</dbReference>
<dbReference type="InterPro" id="IPR003439">
    <property type="entry name" value="ABC_transporter-like_ATP-bd"/>
</dbReference>
<dbReference type="SUPFAM" id="SSF52540">
    <property type="entry name" value="P-loop containing nucleoside triphosphate hydrolases"/>
    <property type="match status" value="2"/>
</dbReference>
<protein>
    <submittedName>
        <fullName evidence="10">Sugar ABC transporter ATP-binding protein</fullName>
    </submittedName>
</protein>
<dbReference type="Proteomes" id="UP000313948">
    <property type="component" value="Chromosome"/>
</dbReference>
<evidence type="ECO:0000256" key="5">
    <source>
        <dbReference type="ARBA" id="ARBA00022741"/>
    </source>
</evidence>
<dbReference type="PANTHER" id="PTHR43790:SF3">
    <property type="entry name" value="D-ALLOSE IMPORT ATP-BINDING PROTEIN ALSA-RELATED"/>
    <property type="match status" value="1"/>
</dbReference>
<dbReference type="CDD" id="cd03215">
    <property type="entry name" value="ABC_Carb_Monos_II"/>
    <property type="match status" value="1"/>
</dbReference>
<keyword evidence="11" id="KW-1185">Reference proteome</keyword>
<dbReference type="InterPro" id="IPR017871">
    <property type="entry name" value="ABC_transporter-like_CS"/>
</dbReference>
<dbReference type="InterPro" id="IPR050107">
    <property type="entry name" value="ABC_carbohydrate_import_ATPase"/>
</dbReference>
<dbReference type="RefSeq" id="WP_139948281.1">
    <property type="nucleotide sequence ID" value="NZ_CP040899.1"/>
</dbReference>
<evidence type="ECO:0000256" key="8">
    <source>
        <dbReference type="ARBA" id="ARBA00023136"/>
    </source>
</evidence>
<keyword evidence="3" id="KW-0762">Sugar transport</keyword>
<evidence type="ECO:0000256" key="7">
    <source>
        <dbReference type="ARBA" id="ARBA00022967"/>
    </source>
</evidence>
<evidence type="ECO:0000259" key="9">
    <source>
        <dbReference type="PROSITE" id="PS50893"/>
    </source>
</evidence>
<proteinExistence type="predicted"/>